<accession>A0ABT5GKJ7</accession>
<comment type="caution">
    <text evidence="2">The sequence shown here is derived from an EMBL/GenBank/DDBJ whole genome shotgun (WGS) entry which is preliminary data.</text>
</comment>
<reference evidence="2 3" key="1">
    <citation type="submission" date="2022-11" db="EMBL/GenBank/DDBJ databases">
        <title>Anaerobic phenanthrene biodegradation by a DNRA strain PheN6.</title>
        <authorList>
            <person name="Zhang Z."/>
        </authorList>
    </citation>
    <scope>NUCLEOTIDE SEQUENCE [LARGE SCALE GENOMIC DNA]</scope>
    <source>
        <strain evidence="2 3">PheN6</strain>
    </source>
</reference>
<keyword evidence="1" id="KW-0472">Membrane</keyword>
<keyword evidence="3" id="KW-1185">Reference proteome</keyword>
<dbReference type="EMBL" id="JAPFQL010000075">
    <property type="protein sequence ID" value="MDC5698598.1"/>
    <property type="molecule type" value="Genomic_DNA"/>
</dbReference>
<proteinExistence type="predicted"/>
<name>A0ABT5GKJ7_9MICO</name>
<dbReference type="RefSeq" id="WP_272463164.1">
    <property type="nucleotide sequence ID" value="NZ_JAPFQL010000075.1"/>
</dbReference>
<keyword evidence="1" id="KW-1133">Transmembrane helix</keyword>
<evidence type="ECO:0000313" key="3">
    <source>
        <dbReference type="Proteomes" id="UP001150259"/>
    </source>
</evidence>
<feature type="transmembrane region" description="Helical" evidence="1">
    <location>
        <begin position="118"/>
        <end position="138"/>
    </location>
</feature>
<keyword evidence="1" id="KW-0812">Transmembrane</keyword>
<evidence type="ECO:0000313" key="2">
    <source>
        <dbReference type="EMBL" id="MDC5698598.1"/>
    </source>
</evidence>
<feature type="transmembrane region" description="Helical" evidence="1">
    <location>
        <begin position="47"/>
        <end position="65"/>
    </location>
</feature>
<gene>
    <name evidence="2" type="ORF">OO014_15170</name>
</gene>
<protein>
    <submittedName>
        <fullName evidence="2">Uncharacterized protein</fullName>
    </submittedName>
</protein>
<dbReference type="Proteomes" id="UP001150259">
    <property type="component" value="Unassembled WGS sequence"/>
</dbReference>
<feature type="transmembrane region" description="Helical" evidence="1">
    <location>
        <begin position="12"/>
        <end position="35"/>
    </location>
</feature>
<sequence length="156" mass="15907">MSRSPLLSQGLNSGLLTAALLPAVVTLLVFVPEFLRDPATATPTGSLVWLGVLLVAAPVAAFVQNRRLAVAANAGRSLLVGAPQLPLVVALTMLDVWIDVQRGYLPPGSGEEAMAYGIGSMISAVVGLILILLVAAAARLGARRAAGHLPVATPGD</sequence>
<organism evidence="2 3">
    <name type="scientific">Intrasporangium calvum</name>
    <dbReference type="NCBI Taxonomy" id="53358"/>
    <lineage>
        <taxon>Bacteria</taxon>
        <taxon>Bacillati</taxon>
        <taxon>Actinomycetota</taxon>
        <taxon>Actinomycetes</taxon>
        <taxon>Micrococcales</taxon>
        <taxon>Intrasporangiaceae</taxon>
        <taxon>Intrasporangium</taxon>
    </lineage>
</organism>
<feature type="transmembrane region" description="Helical" evidence="1">
    <location>
        <begin position="77"/>
        <end position="98"/>
    </location>
</feature>
<evidence type="ECO:0000256" key="1">
    <source>
        <dbReference type="SAM" id="Phobius"/>
    </source>
</evidence>